<reference evidence="3 4" key="1">
    <citation type="submission" date="2020-04" db="EMBL/GenBank/DDBJ databases">
        <title>Perkinsus chesapeaki whole genome sequence.</title>
        <authorList>
            <person name="Bogema D.R."/>
        </authorList>
    </citation>
    <scope>NUCLEOTIDE SEQUENCE [LARGE SCALE GENOMIC DNA]</scope>
    <source>
        <strain evidence="3">ATCC PRA-425</strain>
    </source>
</reference>
<name>A0A7J6MNZ9_PERCH</name>
<dbReference type="SUPFAM" id="SSF48317">
    <property type="entry name" value="Acid phosphatase/Vanadium-dependent haloperoxidase"/>
    <property type="match status" value="1"/>
</dbReference>
<feature type="transmembrane region" description="Helical" evidence="1">
    <location>
        <begin position="195"/>
        <end position="215"/>
    </location>
</feature>
<sequence length="272" mass="30379">MSAHPCEPEWYTNSSSVCPYGTLLIGGVTAPNNVGFFEAVSLIYGYCVYAAMLFMILIMLWRRGLREYSFVIFFLVIFVINELGWKHIVPQVRPVGSCNLSCGMPSGHSAVSVAMWISIMLDIAYRIRQAEPGYSVSGSWVNKLKNFYQNGHFLPTTFAISEDHFVIIAAIWSLVLLPTPLSRVILRDHTAEQAFMGGIVGTVEALVWYFIMLFVRVKTDRFAGMVFAKTLFAHNWAAPRCYIPDKCSNDMELGGVGECDDAYVIEKGANPV</sequence>
<dbReference type="InterPro" id="IPR000326">
    <property type="entry name" value="PAP2/HPO"/>
</dbReference>
<feature type="domain" description="Phosphatidic acid phosphatase type 2/haloperoxidase" evidence="2">
    <location>
        <begin position="101"/>
        <end position="211"/>
    </location>
</feature>
<gene>
    <name evidence="3" type="ORF">FOL47_010972</name>
</gene>
<comment type="caution">
    <text evidence="3">The sequence shown here is derived from an EMBL/GenBank/DDBJ whole genome shotgun (WGS) entry which is preliminary data.</text>
</comment>
<keyword evidence="1" id="KW-0812">Transmembrane</keyword>
<protein>
    <recommendedName>
        <fullName evidence="2">Phosphatidic acid phosphatase type 2/haloperoxidase domain-containing protein</fullName>
    </recommendedName>
</protein>
<keyword evidence="4" id="KW-1185">Reference proteome</keyword>
<dbReference type="Gene3D" id="1.20.144.10">
    <property type="entry name" value="Phosphatidic acid phosphatase type 2/haloperoxidase"/>
    <property type="match status" value="1"/>
</dbReference>
<proteinExistence type="predicted"/>
<evidence type="ECO:0000313" key="3">
    <source>
        <dbReference type="EMBL" id="KAF4673126.1"/>
    </source>
</evidence>
<dbReference type="Proteomes" id="UP000591131">
    <property type="component" value="Unassembled WGS sequence"/>
</dbReference>
<dbReference type="EMBL" id="JAAPAO010000090">
    <property type="protein sequence ID" value="KAF4673126.1"/>
    <property type="molecule type" value="Genomic_DNA"/>
</dbReference>
<feature type="transmembrane region" description="Helical" evidence="1">
    <location>
        <begin position="68"/>
        <end position="88"/>
    </location>
</feature>
<evidence type="ECO:0000313" key="4">
    <source>
        <dbReference type="Proteomes" id="UP000591131"/>
    </source>
</evidence>
<evidence type="ECO:0000256" key="1">
    <source>
        <dbReference type="SAM" id="Phobius"/>
    </source>
</evidence>
<feature type="transmembrane region" description="Helical" evidence="1">
    <location>
        <begin position="153"/>
        <end position="175"/>
    </location>
</feature>
<evidence type="ECO:0000259" key="2">
    <source>
        <dbReference type="Pfam" id="PF01569"/>
    </source>
</evidence>
<feature type="transmembrane region" description="Helical" evidence="1">
    <location>
        <begin position="43"/>
        <end position="61"/>
    </location>
</feature>
<dbReference type="AlphaFoldDB" id="A0A7J6MNZ9"/>
<keyword evidence="1" id="KW-1133">Transmembrane helix</keyword>
<dbReference type="Pfam" id="PF01569">
    <property type="entry name" value="PAP2"/>
    <property type="match status" value="1"/>
</dbReference>
<dbReference type="OrthoDB" id="302705at2759"/>
<dbReference type="InterPro" id="IPR036938">
    <property type="entry name" value="PAP2/HPO_sf"/>
</dbReference>
<keyword evidence="1" id="KW-0472">Membrane</keyword>
<accession>A0A7J6MNZ9</accession>
<organism evidence="3 4">
    <name type="scientific">Perkinsus chesapeaki</name>
    <name type="common">Clam parasite</name>
    <name type="synonym">Perkinsus andrewsi</name>
    <dbReference type="NCBI Taxonomy" id="330153"/>
    <lineage>
        <taxon>Eukaryota</taxon>
        <taxon>Sar</taxon>
        <taxon>Alveolata</taxon>
        <taxon>Perkinsozoa</taxon>
        <taxon>Perkinsea</taxon>
        <taxon>Perkinsida</taxon>
        <taxon>Perkinsidae</taxon>
        <taxon>Perkinsus</taxon>
    </lineage>
</organism>